<evidence type="ECO:0000313" key="3">
    <source>
        <dbReference type="Proteomes" id="UP001642464"/>
    </source>
</evidence>
<dbReference type="EMBL" id="CAXAMM010031890">
    <property type="protein sequence ID" value="CAK9068890.1"/>
    <property type="molecule type" value="Genomic_DNA"/>
</dbReference>
<sequence>MQCLAGQREVEDRKSLEMEGPYAHQHPGGSLHGCTPEGQGSEVAKVIAMDSNVGLSALVKGRTPSFGLRRALRKAGATIIAGCLYPAFQFGPTRLLPADHPTRDVDFPAPCVSFIDEQWTRDSRPTGSGHPCRGGETKIPGAVHISPSKPGRLEGQSEEEELDLDRGSSTRQLAFLEKDLRQSRRDLILPSDVEFTISYGMLQIAEAKTRYRAARHQIAKIDQPQLLMVVSLAFEKLKPEFKLWPLSGQTMRSRFQRLLEACGLDRLPDNLSRGIDLGSLRAGGASWLLMVSEDSEMTRRRGRWISSKIMEIYAQEAWSIQFLHALPPSTKKTVLDGARAFPWLLEQAMKWHRALVPERIWFLLLRRLTEHELQLMGEDEFTLLAMTACVQTFAIAKYDTR</sequence>
<keyword evidence="3" id="KW-1185">Reference proteome</keyword>
<accession>A0ABP0NYL0</accession>
<evidence type="ECO:0000256" key="1">
    <source>
        <dbReference type="SAM" id="MobiDB-lite"/>
    </source>
</evidence>
<protein>
    <submittedName>
        <fullName evidence="2">Uncharacterized protein</fullName>
    </submittedName>
</protein>
<proteinExistence type="predicted"/>
<reference evidence="2 3" key="1">
    <citation type="submission" date="2024-02" db="EMBL/GenBank/DDBJ databases">
        <authorList>
            <person name="Chen Y."/>
            <person name="Shah S."/>
            <person name="Dougan E. K."/>
            <person name="Thang M."/>
            <person name="Chan C."/>
        </authorList>
    </citation>
    <scope>NUCLEOTIDE SEQUENCE [LARGE SCALE GENOMIC DNA]</scope>
</reference>
<evidence type="ECO:0000313" key="2">
    <source>
        <dbReference type="EMBL" id="CAK9068890.1"/>
    </source>
</evidence>
<organism evidence="2 3">
    <name type="scientific">Durusdinium trenchii</name>
    <dbReference type="NCBI Taxonomy" id="1381693"/>
    <lineage>
        <taxon>Eukaryota</taxon>
        <taxon>Sar</taxon>
        <taxon>Alveolata</taxon>
        <taxon>Dinophyceae</taxon>
        <taxon>Suessiales</taxon>
        <taxon>Symbiodiniaceae</taxon>
        <taxon>Durusdinium</taxon>
    </lineage>
</organism>
<comment type="caution">
    <text evidence="2">The sequence shown here is derived from an EMBL/GenBank/DDBJ whole genome shotgun (WGS) entry which is preliminary data.</text>
</comment>
<gene>
    <name evidence="2" type="ORF">SCF082_LOCUS34606</name>
</gene>
<dbReference type="Proteomes" id="UP001642464">
    <property type="component" value="Unassembled WGS sequence"/>
</dbReference>
<dbReference type="Gene3D" id="1.10.443.10">
    <property type="entry name" value="Intergrase catalytic core"/>
    <property type="match status" value="1"/>
</dbReference>
<name>A0ABP0NYL0_9DINO</name>
<dbReference type="InterPro" id="IPR013762">
    <property type="entry name" value="Integrase-like_cat_sf"/>
</dbReference>
<feature type="region of interest" description="Disordered" evidence="1">
    <location>
        <begin position="120"/>
        <end position="165"/>
    </location>
</feature>